<gene>
    <name evidence="2" type="ORF">O181_119845</name>
</gene>
<feature type="region of interest" description="Disordered" evidence="1">
    <location>
        <begin position="45"/>
        <end position="94"/>
    </location>
</feature>
<keyword evidence="3" id="KW-1185">Reference proteome</keyword>
<proteinExistence type="predicted"/>
<dbReference type="AlphaFoldDB" id="A0A9Q3Q0S0"/>
<accession>A0A9Q3Q0S0</accession>
<comment type="caution">
    <text evidence="2">The sequence shown here is derived from an EMBL/GenBank/DDBJ whole genome shotgun (WGS) entry which is preliminary data.</text>
</comment>
<protein>
    <submittedName>
        <fullName evidence="2">Uncharacterized protein</fullName>
    </submittedName>
</protein>
<sequence length="94" mass="10140">MPLEHSPPARQTISQSQAQDVLNPTPRAPFDGTPAVLLLKAQLDRGPVKEGAAPSKEEGRVPRRSNSFLGVVNGFPGMSRTTFRGTGEVDEEEE</sequence>
<evidence type="ECO:0000313" key="3">
    <source>
        <dbReference type="Proteomes" id="UP000765509"/>
    </source>
</evidence>
<organism evidence="2 3">
    <name type="scientific">Austropuccinia psidii MF-1</name>
    <dbReference type="NCBI Taxonomy" id="1389203"/>
    <lineage>
        <taxon>Eukaryota</taxon>
        <taxon>Fungi</taxon>
        <taxon>Dikarya</taxon>
        <taxon>Basidiomycota</taxon>
        <taxon>Pucciniomycotina</taxon>
        <taxon>Pucciniomycetes</taxon>
        <taxon>Pucciniales</taxon>
        <taxon>Sphaerophragmiaceae</taxon>
        <taxon>Austropuccinia</taxon>
    </lineage>
</organism>
<name>A0A9Q3Q0S0_9BASI</name>
<dbReference type="Proteomes" id="UP000765509">
    <property type="component" value="Unassembled WGS sequence"/>
</dbReference>
<evidence type="ECO:0000256" key="1">
    <source>
        <dbReference type="SAM" id="MobiDB-lite"/>
    </source>
</evidence>
<reference evidence="2" key="1">
    <citation type="submission" date="2021-03" db="EMBL/GenBank/DDBJ databases">
        <title>Draft genome sequence of rust myrtle Austropuccinia psidii MF-1, a brazilian biotype.</title>
        <authorList>
            <person name="Quecine M.C."/>
            <person name="Pachon D.M.R."/>
            <person name="Bonatelli M.L."/>
            <person name="Correr F.H."/>
            <person name="Franceschini L.M."/>
            <person name="Leite T.F."/>
            <person name="Margarido G.R.A."/>
            <person name="Almeida C.A."/>
            <person name="Ferrarezi J.A."/>
            <person name="Labate C.A."/>
        </authorList>
    </citation>
    <scope>NUCLEOTIDE SEQUENCE</scope>
    <source>
        <strain evidence="2">MF-1</strain>
    </source>
</reference>
<feature type="region of interest" description="Disordered" evidence="1">
    <location>
        <begin position="1"/>
        <end position="32"/>
    </location>
</feature>
<feature type="compositionally biased region" description="Polar residues" evidence="1">
    <location>
        <begin position="9"/>
        <end position="22"/>
    </location>
</feature>
<dbReference type="EMBL" id="AVOT02106778">
    <property type="protein sequence ID" value="MBW0580130.1"/>
    <property type="molecule type" value="Genomic_DNA"/>
</dbReference>
<evidence type="ECO:0000313" key="2">
    <source>
        <dbReference type="EMBL" id="MBW0580130.1"/>
    </source>
</evidence>